<evidence type="ECO:0000313" key="1">
    <source>
        <dbReference type="EMBL" id="KAI5678071.1"/>
    </source>
</evidence>
<dbReference type="Proteomes" id="UP001060085">
    <property type="component" value="Linkage Group LG02"/>
</dbReference>
<sequence length="104" mass="11583">MPELSSDGLILGIWTLSVEPHCCITCSFKIWGVEVALIFGSNLPRRAYILCYERSSMPRGTQMPYLAAVDLVVELGASQVISEHLCSILGLKRWILDKLKESTI</sequence>
<comment type="caution">
    <text evidence="1">The sequence shown here is derived from an EMBL/GenBank/DDBJ whole genome shotgun (WGS) entry which is preliminary data.</text>
</comment>
<protein>
    <submittedName>
        <fullName evidence="1">Uncharacterized protein</fullName>
    </submittedName>
</protein>
<proteinExistence type="predicted"/>
<dbReference type="EMBL" id="CM044702">
    <property type="protein sequence ID" value="KAI5678071.1"/>
    <property type="molecule type" value="Genomic_DNA"/>
</dbReference>
<name>A0ACC0BZV0_CATRO</name>
<evidence type="ECO:0000313" key="2">
    <source>
        <dbReference type="Proteomes" id="UP001060085"/>
    </source>
</evidence>
<keyword evidence="2" id="KW-1185">Reference proteome</keyword>
<organism evidence="1 2">
    <name type="scientific">Catharanthus roseus</name>
    <name type="common">Madagascar periwinkle</name>
    <name type="synonym">Vinca rosea</name>
    <dbReference type="NCBI Taxonomy" id="4058"/>
    <lineage>
        <taxon>Eukaryota</taxon>
        <taxon>Viridiplantae</taxon>
        <taxon>Streptophyta</taxon>
        <taxon>Embryophyta</taxon>
        <taxon>Tracheophyta</taxon>
        <taxon>Spermatophyta</taxon>
        <taxon>Magnoliopsida</taxon>
        <taxon>eudicotyledons</taxon>
        <taxon>Gunneridae</taxon>
        <taxon>Pentapetalae</taxon>
        <taxon>asterids</taxon>
        <taxon>lamiids</taxon>
        <taxon>Gentianales</taxon>
        <taxon>Apocynaceae</taxon>
        <taxon>Rauvolfioideae</taxon>
        <taxon>Vinceae</taxon>
        <taxon>Catharanthinae</taxon>
        <taxon>Catharanthus</taxon>
    </lineage>
</organism>
<reference evidence="2" key="1">
    <citation type="journal article" date="2023" name="Nat. Plants">
        <title>Single-cell RNA sequencing provides a high-resolution roadmap for understanding the multicellular compartmentation of specialized metabolism.</title>
        <authorList>
            <person name="Sun S."/>
            <person name="Shen X."/>
            <person name="Li Y."/>
            <person name="Li Y."/>
            <person name="Wang S."/>
            <person name="Li R."/>
            <person name="Zhang H."/>
            <person name="Shen G."/>
            <person name="Guo B."/>
            <person name="Wei J."/>
            <person name="Xu J."/>
            <person name="St-Pierre B."/>
            <person name="Chen S."/>
            <person name="Sun C."/>
        </authorList>
    </citation>
    <scope>NUCLEOTIDE SEQUENCE [LARGE SCALE GENOMIC DNA]</scope>
</reference>
<accession>A0ACC0BZV0</accession>
<gene>
    <name evidence="1" type="ORF">M9H77_09021</name>
</gene>